<proteinExistence type="predicted"/>
<organism evidence="1 2">
    <name type="scientific">Sphingomonas changbaiensis NBRC 104936</name>
    <dbReference type="NCBI Taxonomy" id="1219043"/>
    <lineage>
        <taxon>Bacteria</taxon>
        <taxon>Pseudomonadati</taxon>
        <taxon>Pseudomonadota</taxon>
        <taxon>Alphaproteobacteria</taxon>
        <taxon>Sphingomonadales</taxon>
        <taxon>Sphingomonadaceae</taxon>
        <taxon>Sphingomonas</taxon>
    </lineage>
</organism>
<dbReference type="STRING" id="1219043.SCH01S_43_00150"/>
<dbReference type="RefSeq" id="WP_046348943.1">
    <property type="nucleotide sequence ID" value="NZ_BBWU01000043.1"/>
</dbReference>
<sequence length="151" mass="16856">MARTPRLIAAASGGGHWIQLLRLRDAFQGFDTAFVSMFDSYRPMVEGHRYYTVPDASRFDLKGFLPVFWRALKIVARERPRAIVTTGSAPMLSFILLGRLTGARTLWIDSIANSERMSSSGRLARKLAHRTISQWPEVAAAEGVDCWGSVL</sequence>
<keyword evidence="2" id="KW-1185">Reference proteome</keyword>
<gene>
    <name evidence="1" type="ORF">SCH01S_43_00150</name>
</gene>
<evidence type="ECO:0008006" key="3">
    <source>
        <dbReference type="Google" id="ProtNLM"/>
    </source>
</evidence>
<name>A0A0E9MRE3_9SPHN</name>
<evidence type="ECO:0000313" key="2">
    <source>
        <dbReference type="Proteomes" id="UP000033202"/>
    </source>
</evidence>
<protein>
    <recommendedName>
        <fullName evidence="3">Oligosaccharide biosynthesis protein Alg14</fullName>
    </recommendedName>
</protein>
<dbReference type="SUPFAM" id="SSF53756">
    <property type="entry name" value="UDP-Glycosyltransferase/glycogen phosphorylase"/>
    <property type="match status" value="1"/>
</dbReference>
<dbReference type="AlphaFoldDB" id="A0A0E9MRE3"/>
<evidence type="ECO:0000313" key="1">
    <source>
        <dbReference type="EMBL" id="GAO40114.1"/>
    </source>
</evidence>
<dbReference type="EMBL" id="BBWU01000043">
    <property type="protein sequence ID" value="GAO40114.1"/>
    <property type="molecule type" value="Genomic_DNA"/>
</dbReference>
<reference evidence="1 2" key="1">
    <citation type="submission" date="2015-04" db="EMBL/GenBank/DDBJ databases">
        <title>Whole genome shotgun sequence of Sphingomonas changbaiensis NBRC 104936.</title>
        <authorList>
            <person name="Katano-Makiyama Y."/>
            <person name="Hosoyama A."/>
            <person name="Hashimoto M."/>
            <person name="Noguchi M."/>
            <person name="Tsuchikane K."/>
            <person name="Ohji S."/>
            <person name="Yamazoe A."/>
            <person name="Ichikawa N."/>
            <person name="Kimura A."/>
            <person name="Fujita N."/>
        </authorList>
    </citation>
    <scope>NUCLEOTIDE SEQUENCE [LARGE SCALE GENOMIC DNA]</scope>
    <source>
        <strain evidence="1 2">NBRC 104936</strain>
    </source>
</reference>
<dbReference type="OrthoDB" id="555447at2"/>
<dbReference type="Proteomes" id="UP000033202">
    <property type="component" value="Unassembled WGS sequence"/>
</dbReference>
<dbReference type="Gene3D" id="3.40.50.2000">
    <property type="entry name" value="Glycogen Phosphorylase B"/>
    <property type="match status" value="1"/>
</dbReference>
<comment type="caution">
    <text evidence="1">The sequence shown here is derived from an EMBL/GenBank/DDBJ whole genome shotgun (WGS) entry which is preliminary data.</text>
</comment>
<accession>A0A0E9MRE3</accession>